<evidence type="ECO:0000313" key="4">
    <source>
        <dbReference type="Proteomes" id="UP001501710"/>
    </source>
</evidence>
<feature type="transmembrane region" description="Helical" evidence="2">
    <location>
        <begin position="104"/>
        <end position="121"/>
    </location>
</feature>
<evidence type="ECO:0000256" key="2">
    <source>
        <dbReference type="SAM" id="Phobius"/>
    </source>
</evidence>
<evidence type="ECO:0008006" key="5">
    <source>
        <dbReference type="Google" id="ProtNLM"/>
    </source>
</evidence>
<organism evidence="3 4">
    <name type="scientific">Actinomadura meridiana</name>
    <dbReference type="NCBI Taxonomy" id="559626"/>
    <lineage>
        <taxon>Bacteria</taxon>
        <taxon>Bacillati</taxon>
        <taxon>Actinomycetota</taxon>
        <taxon>Actinomycetes</taxon>
        <taxon>Streptosporangiales</taxon>
        <taxon>Thermomonosporaceae</taxon>
        <taxon>Actinomadura</taxon>
    </lineage>
</organism>
<dbReference type="RefSeq" id="WP_344891848.1">
    <property type="nucleotide sequence ID" value="NZ_BAABAS010000004.1"/>
</dbReference>
<feature type="region of interest" description="Disordered" evidence="1">
    <location>
        <begin position="44"/>
        <end position="75"/>
    </location>
</feature>
<keyword evidence="2" id="KW-0812">Transmembrane</keyword>
<proteinExistence type="predicted"/>
<sequence length="127" mass="13470">MTSPGLPREDLTAAISARRELGPDYDDAFVETVVDRIEAALDARSATAPDVRSRTLPRGRQRPGTEPWPGDRGSGDRDHGLALAVLSLLAAIPLSAIAVVNAGLAGLFVTMAAIVLVNVAYTQRPRR</sequence>
<comment type="caution">
    <text evidence="3">The sequence shown here is derived from an EMBL/GenBank/DDBJ whole genome shotgun (WGS) entry which is preliminary data.</text>
</comment>
<dbReference type="EMBL" id="BAABAS010000004">
    <property type="protein sequence ID" value="GAA4227399.1"/>
    <property type="molecule type" value="Genomic_DNA"/>
</dbReference>
<keyword evidence="4" id="KW-1185">Reference proteome</keyword>
<name>A0ABP8BVC2_9ACTN</name>
<keyword evidence="2" id="KW-1133">Transmembrane helix</keyword>
<feature type="transmembrane region" description="Helical" evidence="2">
    <location>
        <begin position="80"/>
        <end position="98"/>
    </location>
</feature>
<reference evidence="4" key="1">
    <citation type="journal article" date="2019" name="Int. J. Syst. Evol. Microbiol.">
        <title>The Global Catalogue of Microorganisms (GCM) 10K type strain sequencing project: providing services to taxonomists for standard genome sequencing and annotation.</title>
        <authorList>
            <consortium name="The Broad Institute Genomics Platform"/>
            <consortium name="The Broad Institute Genome Sequencing Center for Infectious Disease"/>
            <person name="Wu L."/>
            <person name="Ma J."/>
        </authorList>
    </citation>
    <scope>NUCLEOTIDE SEQUENCE [LARGE SCALE GENOMIC DNA]</scope>
    <source>
        <strain evidence="4">JCM 17440</strain>
    </source>
</reference>
<protein>
    <recommendedName>
        <fullName evidence="5">DivIVA domain-containing protein</fullName>
    </recommendedName>
</protein>
<keyword evidence="2" id="KW-0472">Membrane</keyword>
<gene>
    <name evidence="3" type="ORF">GCM10022254_15020</name>
</gene>
<evidence type="ECO:0000313" key="3">
    <source>
        <dbReference type="EMBL" id="GAA4227399.1"/>
    </source>
</evidence>
<accession>A0ABP8BVC2</accession>
<evidence type="ECO:0000256" key="1">
    <source>
        <dbReference type="SAM" id="MobiDB-lite"/>
    </source>
</evidence>
<dbReference type="Proteomes" id="UP001501710">
    <property type="component" value="Unassembled WGS sequence"/>
</dbReference>